<feature type="transmembrane region" description="Helical" evidence="7">
    <location>
        <begin position="335"/>
        <end position="354"/>
    </location>
</feature>
<keyword evidence="3 7" id="KW-0813">Transport</keyword>
<feature type="transmembrane region" description="Helical" evidence="7">
    <location>
        <begin position="206"/>
        <end position="231"/>
    </location>
</feature>
<dbReference type="PANTHER" id="PTHR31376">
    <property type="entry name" value="OS09G0467300 PROTEIN-RELATED"/>
    <property type="match status" value="1"/>
</dbReference>
<comment type="caution">
    <text evidence="8">The sequence shown here is derived from an EMBL/GenBank/DDBJ whole genome shotgun (WGS) entry which is preliminary data.</text>
</comment>
<evidence type="ECO:0000256" key="6">
    <source>
        <dbReference type="ARBA" id="ARBA00023136"/>
    </source>
</evidence>
<evidence type="ECO:0000256" key="5">
    <source>
        <dbReference type="ARBA" id="ARBA00022989"/>
    </source>
</evidence>
<accession>A0A1J6HY04</accession>
<dbReference type="EMBL" id="MJEQ01037193">
    <property type="protein sequence ID" value="OIS97225.1"/>
    <property type="molecule type" value="Genomic_DNA"/>
</dbReference>
<evidence type="ECO:0000256" key="1">
    <source>
        <dbReference type="ARBA" id="ARBA00004141"/>
    </source>
</evidence>
<comment type="subcellular location">
    <subcellularLocation>
        <location evidence="1 7">Membrane</location>
        <topology evidence="1 7">Multi-pass membrane protein</topology>
    </subcellularLocation>
</comment>
<reference evidence="8" key="1">
    <citation type="submission" date="2016-11" db="EMBL/GenBank/DDBJ databases">
        <title>The genome of Nicotiana attenuata.</title>
        <authorList>
            <person name="Xu S."/>
            <person name="Brockmoeller T."/>
            <person name="Gaquerel E."/>
            <person name="Navarro A."/>
            <person name="Kuhl H."/>
            <person name="Gase K."/>
            <person name="Ling Z."/>
            <person name="Zhou W."/>
            <person name="Kreitzer C."/>
            <person name="Stanke M."/>
            <person name="Tang H."/>
            <person name="Lyons E."/>
            <person name="Pandey P."/>
            <person name="Pandey S.P."/>
            <person name="Timmermann B."/>
            <person name="Baldwin I.T."/>
        </authorList>
    </citation>
    <scope>NUCLEOTIDE SEQUENCE [LARGE SCALE GENOMIC DNA]</scope>
    <source>
        <strain evidence="8">UT</strain>
    </source>
</reference>
<feature type="transmembrane region" description="Helical" evidence="7">
    <location>
        <begin position="142"/>
        <end position="162"/>
    </location>
</feature>
<feature type="transmembrane region" description="Helical" evidence="7">
    <location>
        <begin position="114"/>
        <end position="136"/>
    </location>
</feature>
<dbReference type="SUPFAM" id="SSF103481">
    <property type="entry name" value="Multidrug resistance efflux transporter EmrE"/>
    <property type="match status" value="1"/>
</dbReference>
<dbReference type="PANTHER" id="PTHR31376:SF10">
    <property type="entry name" value="PURINE PERMEASE 5-RELATED"/>
    <property type="match status" value="1"/>
</dbReference>
<dbReference type="SMR" id="A0A1J6HY04"/>
<dbReference type="OrthoDB" id="1912676at2759"/>
<dbReference type="GO" id="GO:0015211">
    <property type="term" value="F:purine nucleoside transmembrane transporter activity"/>
    <property type="evidence" value="ECO:0007669"/>
    <property type="project" value="UniProtKB-UniRule"/>
</dbReference>
<evidence type="ECO:0000313" key="9">
    <source>
        <dbReference type="Proteomes" id="UP000187609"/>
    </source>
</evidence>
<dbReference type="AlphaFoldDB" id="A0A1J6HY04"/>
<dbReference type="GO" id="GO:0005345">
    <property type="term" value="F:purine nucleobase transmembrane transporter activity"/>
    <property type="evidence" value="ECO:0007669"/>
    <property type="project" value="UniProtKB-UniRule"/>
</dbReference>
<evidence type="ECO:0000256" key="7">
    <source>
        <dbReference type="RuleBase" id="RU368015"/>
    </source>
</evidence>
<evidence type="ECO:0000256" key="4">
    <source>
        <dbReference type="ARBA" id="ARBA00022692"/>
    </source>
</evidence>
<dbReference type="OMA" id="PISYWIL"/>
<dbReference type="Proteomes" id="UP000187609">
    <property type="component" value="Unassembled WGS sequence"/>
</dbReference>
<feature type="transmembrane region" description="Helical" evidence="7">
    <location>
        <begin position="169"/>
        <end position="186"/>
    </location>
</feature>
<proteinExistence type="inferred from homology"/>
<dbReference type="GeneID" id="109234514"/>
<sequence length="368" mass="40231">MQQSLLVSVREEIMDEAPPKSLRQIMSAYWTMACEMYYSKPISHWILLFLGSMGMLVAFPASSLLSRIYFANGGKSKWIISWVSVAGWPLIAIVLIPSYFFLKVFPTPLDLKLTLSYVVLGFLSAADNLMYAYAYAYLPASTAALLASTSLVFSALFGYLLVKNTMNLSIINSIVIITAAMTIIALDSSSDRYGYITDHQYIIGFVWDILGSALHGLIFALSELVFVKLLGKRSFLVVLEQQLMVSLFAFIFTTIGLVISNGFHGMKSEATTFDGGANAYYSVIVWGIITFQLGVLGATAVVFLSSTVLAGVLNAVRVPVTSIAAVILLHDPMSGFKILSLIITFWGFGSYIYGSYSPAKKDAPQTIS</sequence>
<protein>
    <recommendedName>
        <fullName evidence="7">Probable purine permease</fullName>
    </recommendedName>
</protein>
<dbReference type="InterPro" id="IPR030182">
    <property type="entry name" value="PUP_plant"/>
</dbReference>
<evidence type="ECO:0000256" key="3">
    <source>
        <dbReference type="ARBA" id="ARBA00022448"/>
    </source>
</evidence>
<feature type="transmembrane region" description="Helical" evidence="7">
    <location>
        <begin position="78"/>
        <end position="102"/>
    </location>
</feature>
<name>A0A1J6HY04_NICAT</name>
<keyword evidence="6 7" id="KW-0472">Membrane</keyword>
<comment type="similarity">
    <text evidence="2 7">Belongs to the purine permeases (TC 2.A.7.14) family.</text>
</comment>
<keyword evidence="4 7" id="KW-0812">Transmembrane</keyword>
<keyword evidence="9" id="KW-1185">Reference proteome</keyword>
<feature type="transmembrane region" description="Helical" evidence="7">
    <location>
        <begin position="311"/>
        <end position="329"/>
    </location>
</feature>
<dbReference type="KEGG" id="nau:109234514"/>
<keyword evidence="5 7" id="KW-1133">Transmembrane helix</keyword>
<evidence type="ECO:0000256" key="2">
    <source>
        <dbReference type="ARBA" id="ARBA00006213"/>
    </source>
</evidence>
<evidence type="ECO:0000313" key="8">
    <source>
        <dbReference type="EMBL" id="OIS97225.1"/>
    </source>
</evidence>
<dbReference type="Pfam" id="PF16913">
    <property type="entry name" value="PUNUT"/>
    <property type="match status" value="1"/>
</dbReference>
<feature type="transmembrane region" description="Helical" evidence="7">
    <location>
        <begin position="283"/>
        <end position="304"/>
    </location>
</feature>
<dbReference type="STRING" id="49451.A0A1J6HY04"/>
<feature type="transmembrane region" description="Helical" evidence="7">
    <location>
        <begin position="45"/>
        <end position="66"/>
    </location>
</feature>
<dbReference type="InterPro" id="IPR037185">
    <property type="entry name" value="EmrE-like"/>
</dbReference>
<dbReference type="GO" id="GO:0016020">
    <property type="term" value="C:membrane"/>
    <property type="evidence" value="ECO:0007669"/>
    <property type="project" value="UniProtKB-SubCell"/>
</dbReference>
<organism evidence="8 9">
    <name type="scientific">Nicotiana attenuata</name>
    <name type="common">Coyote tobacco</name>
    <dbReference type="NCBI Taxonomy" id="49451"/>
    <lineage>
        <taxon>Eukaryota</taxon>
        <taxon>Viridiplantae</taxon>
        <taxon>Streptophyta</taxon>
        <taxon>Embryophyta</taxon>
        <taxon>Tracheophyta</taxon>
        <taxon>Spermatophyta</taxon>
        <taxon>Magnoliopsida</taxon>
        <taxon>eudicotyledons</taxon>
        <taxon>Gunneridae</taxon>
        <taxon>Pentapetalae</taxon>
        <taxon>asterids</taxon>
        <taxon>lamiids</taxon>
        <taxon>Solanales</taxon>
        <taxon>Solanaceae</taxon>
        <taxon>Nicotianoideae</taxon>
        <taxon>Nicotianeae</taxon>
        <taxon>Nicotiana</taxon>
    </lineage>
</organism>
<feature type="transmembrane region" description="Helical" evidence="7">
    <location>
        <begin position="243"/>
        <end position="263"/>
    </location>
</feature>
<dbReference type="Gramene" id="OIS97225">
    <property type="protein sequence ID" value="OIS97225"/>
    <property type="gene ID" value="A4A49_17035"/>
</dbReference>
<gene>
    <name evidence="8" type="primary">PUP5</name>
    <name evidence="8" type="ORF">A4A49_17035</name>
</gene>